<name>A0A812PD70_9DINO</name>
<accession>A0A812PD70</accession>
<evidence type="ECO:0000313" key="2">
    <source>
        <dbReference type="EMBL" id="CAE7345674.1"/>
    </source>
</evidence>
<evidence type="ECO:0000313" key="3">
    <source>
        <dbReference type="Proteomes" id="UP000604046"/>
    </source>
</evidence>
<feature type="domain" description="FIST C-domain" evidence="1">
    <location>
        <begin position="134"/>
        <end position="253"/>
    </location>
</feature>
<reference evidence="2" key="1">
    <citation type="submission" date="2021-02" db="EMBL/GenBank/DDBJ databases">
        <authorList>
            <person name="Dougan E. K."/>
            <person name="Rhodes N."/>
            <person name="Thang M."/>
            <person name="Chan C."/>
        </authorList>
    </citation>
    <scope>NUCLEOTIDE SEQUENCE</scope>
</reference>
<sequence length="280" mass="29267">MHGPGGMVTGALVLADSLEASEAATRRICAMFPGITAVGTVAAALHESPSLCAAGTQRGWPAGPCGSVKLWGSGALALLLRGPRLQAVSCSGMRALGPCLEVTRKQKKNVIERLESEPAWAKIQEVFRDSTLEEQLLARSHVLTVSVQNPGCDCQIRVASRVQASQAVVVANATVEVGAKIQMMVRHREEAERELRLLPKRLALESACSPGRAEGCLLFSDRARGKALFGQQGADAAAAQKLGVEVAGCLGRGQVLATDAGVAAQRLSAVFALLTHTKGT</sequence>
<proteinExistence type="predicted"/>
<dbReference type="EMBL" id="CAJNDS010002135">
    <property type="protein sequence ID" value="CAE7345674.1"/>
    <property type="molecule type" value="Genomic_DNA"/>
</dbReference>
<dbReference type="InterPro" id="IPR019494">
    <property type="entry name" value="FIST_C"/>
</dbReference>
<evidence type="ECO:0000259" key="1">
    <source>
        <dbReference type="Pfam" id="PF10442"/>
    </source>
</evidence>
<keyword evidence="3" id="KW-1185">Reference proteome</keyword>
<organism evidence="2 3">
    <name type="scientific">Symbiodinium natans</name>
    <dbReference type="NCBI Taxonomy" id="878477"/>
    <lineage>
        <taxon>Eukaryota</taxon>
        <taxon>Sar</taxon>
        <taxon>Alveolata</taxon>
        <taxon>Dinophyceae</taxon>
        <taxon>Suessiales</taxon>
        <taxon>Symbiodiniaceae</taxon>
        <taxon>Symbiodinium</taxon>
    </lineage>
</organism>
<dbReference type="Proteomes" id="UP000604046">
    <property type="component" value="Unassembled WGS sequence"/>
</dbReference>
<gene>
    <name evidence="2" type="ORF">SNAT2548_LOCUS18122</name>
</gene>
<protein>
    <recommendedName>
        <fullName evidence="1">FIST C-domain domain-containing protein</fullName>
    </recommendedName>
</protein>
<comment type="caution">
    <text evidence="2">The sequence shown here is derived from an EMBL/GenBank/DDBJ whole genome shotgun (WGS) entry which is preliminary data.</text>
</comment>
<dbReference type="Pfam" id="PF10442">
    <property type="entry name" value="FIST_C"/>
    <property type="match status" value="1"/>
</dbReference>
<dbReference type="AlphaFoldDB" id="A0A812PD70"/>